<dbReference type="Proteomes" id="UP000679498">
    <property type="component" value="Plasmid p4"/>
</dbReference>
<evidence type="ECO:0000313" key="4">
    <source>
        <dbReference type="Proteomes" id="UP000679498"/>
    </source>
</evidence>
<dbReference type="GeneID" id="88813492"/>
<feature type="coiled-coil region" evidence="1">
    <location>
        <begin position="3"/>
        <end position="37"/>
    </location>
</feature>
<keyword evidence="4" id="KW-1185">Reference proteome</keyword>
<name>A0ABX8GF91_EXIAC</name>
<gene>
    <name evidence="3" type="ORF">KKI46_17450</name>
</gene>
<accession>A0ABX8GF91</accession>
<reference evidence="3 4" key="1">
    <citation type="submission" date="2021-05" db="EMBL/GenBank/DDBJ databases">
        <title>Biocontrol using Exiguobacterium acetylicum SI17 against litchi downy blight caused by Peronophythora litchii.</title>
        <authorList>
            <person name="Zheng L."/>
        </authorList>
    </citation>
    <scope>NUCLEOTIDE SEQUENCE [LARGE SCALE GENOMIC DNA]</scope>
    <source>
        <strain evidence="3 4">SI17</strain>
        <plasmid evidence="3 4">p4</plasmid>
    </source>
</reference>
<feature type="compositionally biased region" description="Basic and acidic residues" evidence="2">
    <location>
        <begin position="66"/>
        <end position="75"/>
    </location>
</feature>
<keyword evidence="1" id="KW-0175">Coiled coil</keyword>
<evidence type="ECO:0000313" key="3">
    <source>
        <dbReference type="EMBL" id="QWB32026.1"/>
    </source>
</evidence>
<dbReference type="EMBL" id="CP075901">
    <property type="protein sequence ID" value="QWB32026.1"/>
    <property type="molecule type" value="Genomic_DNA"/>
</dbReference>
<geneLocation type="plasmid" evidence="3 4">
    <name>p4</name>
</geneLocation>
<proteinExistence type="predicted"/>
<evidence type="ECO:0000256" key="2">
    <source>
        <dbReference type="SAM" id="MobiDB-lite"/>
    </source>
</evidence>
<dbReference type="RefSeq" id="WP_214814337.1">
    <property type="nucleotide sequence ID" value="NZ_CP075901.1"/>
</dbReference>
<organism evidence="3 4">
    <name type="scientific">Exiguobacterium acetylicum</name>
    <name type="common">Brevibacterium acetylicum</name>
    <dbReference type="NCBI Taxonomy" id="41170"/>
    <lineage>
        <taxon>Bacteria</taxon>
        <taxon>Bacillati</taxon>
        <taxon>Bacillota</taxon>
        <taxon>Bacilli</taxon>
        <taxon>Bacillales</taxon>
        <taxon>Bacillales Family XII. Incertae Sedis</taxon>
        <taxon>Exiguobacterium</taxon>
    </lineage>
</organism>
<feature type="region of interest" description="Disordered" evidence="2">
    <location>
        <begin position="66"/>
        <end position="86"/>
    </location>
</feature>
<evidence type="ECO:0000256" key="1">
    <source>
        <dbReference type="SAM" id="Coils"/>
    </source>
</evidence>
<keyword evidence="3" id="KW-0614">Plasmid</keyword>
<sequence length="86" mass="10196">MARKTKTEKLETIKEQLERLQREHDEIEQELFKEVGKYVTKKLNSTDLDEIKTQIDTLIQYDLNHTDNAEVKNEDEPTYNTPTNQS</sequence>
<protein>
    <submittedName>
        <fullName evidence="3">Uncharacterized protein</fullName>
    </submittedName>
</protein>